<evidence type="ECO:0000259" key="2">
    <source>
        <dbReference type="Pfam" id="PF06713"/>
    </source>
</evidence>
<keyword evidence="1" id="KW-1133">Transmembrane helix</keyword>
<feature type="transmembrane region" description="Helical" evidence="1">
    <location>
        <begin position="35"/>
        <end position="53"/>
    </location>
</feature>
<dbReference type="GO" id="GO:0030153">
    <property type="term" value="P:bacteriocin immunity"/>
    <property type="evidence" value="ECO:0007669"/>
    <property type="project" value="InterPro"/>
</dbReference>
<evidence type="ECO:0000256" key="1">
    <source>
        <dbReference type="SAM" id="Phobius"/>
    </source>
</evidence>
<dbReference type="Pfam" id="PF06713">
    <property type="entry name" value="bPH_4"/>
    <property type="match status" value="1"/>
</dbReference>
<dbReference type="AlphaFoldDB" id="A0A644XEV3"/>
<proteinExistence type="predicted"/>
<reference evidence="3" key="1">
    <citation type="submission" date="2019-08" db="EMBL/GenBank/DDBJ databases">
        <authorList>
            <person name="Kucharzyk K."/>
            <person name="Murdoch R.W."/>
            <person name="Higgins S."/>
            <person name="Loffler F."/>
        </authorList>
    </citation>
    <scope>NUCLEOTIDE SEQUENCE</scope>
</reference>
<gene>
    <name evidence="3" type="ORF">SDC9_61096</name>
</gene>
<name>A0A644XEV3_9ZZZZ</name>
<feature type="transmembrane region" description="Helical" evidence="1">
    <location>
        <begin position="12"/>
        <end position="29"/>
    </location>
</feature>
<dbReference type="InterPro" id="IPR009589">
    <property type="entry name" value="PH_YyaB-like"/>
</dbReference>
<sequence>MKRVKSGKEFWFGLILWSAMLISIGTPLIMPEGKLTGFFCSVPVVAFLLWIYFDTWYEMREEYLYCSCGPFKEKIYYDKIKSVRLTRNLLSSMALSSKRIEIRQHGKGYFTGTTLISPVDREAFLGELKKHCGRLES</sequence>
<comment type="caution">
    <text evidence="3">The sequence shown here is derived from an EMBL/GenBank/DDBJ whole genome shotgun (WGS) entry which is preliminary data.</text>
</comment>
<accession>A0A644XEV3</accession>
<keyword evidence="1" id="KW-0472">Membrane</keyword>
<dbReference type="EMBL" id="VSSQ01002328">
    <property type="protein sequence ID" value="MPM14732.1"/>
    <property type="molecule type" value="Genomic_DNA"/>
</dbReference>
<protein>
    <recommendedName>
        <fullName evidence="2">Uncharacterized protein YyaB-like PH domain-containing protein</fullName>
    </recommendedName>
</protein>
<keyword evidence="1" id="KW-0812">Transmembrane</keyword>
<organism evidence="3">
    <name type="scientific">bioreactor metagenome</name>
    <dbReference type="NCBI Taxonomy" id="1076179"/>
    <lineage>
        <taxon>unclassified sequences</taxon>
        <taxon>metagenomes</taxon>
        <taxon>ecological metagenomes</taxon>
    </lineage>
</organism>
<evidence type="ECO:0000313" key="3">
    <source>
        <dbReference type="EMBL" id="MPM14732.1"/>
    </source>
</evidence>
<feature type="domain" description="Uncharacterized protein YyaB-like PH" evidence="2">
    <location>
        <begin position="55"/>
        <end position="132"/>
    </location>
</feature>